<reference evidence="1 2" key="1">
    <citation type="submission" date="2015-05" db="EMBL/GenBank/DDBJ databases">
        <title>Photobacterium galathea sp. nov.</title>
        <authorList>
            <person name="Machado H."/>
            <person name="Gram L."/>
        </authorList>
    </citation>
    <scope>NUCLEOTIDE SEQUENCE [LARGE SCALE GENOMIC DNA]</scope>
    <source>
        <strain evidence="1 2">CGMCC 1.12159</strain>
    </source>
</reference>
<dbReference type="Proteomes" id="UP000036097">
    <property type="component" value="Unassembled WGS sequence"/>
</dbReference>
<dbReference type="OrthoDB" id="9976933at2"/>
<keyword evidence="2" id="KW-1185">Reference proteome</keyword>
<sequence length="75" mass="9173">MKKRYWLVTMMVTILLVPNFAEANKIKKRKQQCVKTKEKIEKIQKKMRGGYSLKKGRKYQDKLHELYKDEFKYCL</sequence>
<evidence type="ECO:0000313" key="2">
    <source>
        <dbReference type="Proteomes" id="UP000036097"/>
    </source>
</evidence>
<dbReference type="PATRIC" id="fig|1195763.3.peg.4168"/>
<proteinExistence type="predicted"/>
<name>A0A0J1GUA0_9GAMM</name>
<dbReference type="AlphaFoldDB" id="A0A0J1GUA0"/>
<accession>A0A0J1GUA0</accession>
<dbReference type="EMBL" id="LDOT01000034">
    <property type="protein sequence ID" value="KLV03310.1"/>
    <property type="molecule type" value="Genomic_DNA"/>
</dbReference>
<gene>
    <name evidence="1" type="ORF">ABT56_19465</name>
</gene>
<protein>
    <submittedName>
        <fullName evidence="1">Uncharacterized protein</fullName>
    </submittedName>
</protein>
<organism evidence="1 2">
    <name type="scientific">Photobacterium aquae</name>
    <dbReference type="NCBI Taxonomy" id="1195763"/>
    <lineage>
        <taxon>Bacteria</taxon>
        <taxon>Pseudomonadati</taxon>
        <taxon>Pseudomonadota</taxon>
        <taxon>Gammaproteobacteria</taxon>
        <taxon>Vibrionales</taxon>
        <taxon>Vibrionaceae</taxon>
        <taxon>Photobacterium</taxon>
    </lineage>
</organism>
<evidence type="ECO:0000313" key="1">
    <source>
        <dbReference type="EMBL" id="KLV03310.1"/>
    </source>
</evidence>
<dbReference type="STRING" id="1195763.ABT56_19465"/>
<comment type="caution">
    <text evidence="1">The sequence shown here is derived from an EMBL/GenBank/DDBJ whole genome shotgun (WGS) entry which is preliminary data.</text>
</comment>